<feature type="transmembrane region" description="Helical" evidence="1">
    <location>
        <begin position="107"/>
        <end position="127"/>
    </location>
</feature>
<evidence type="ECO:0000256" key="1">
    <source>
        <dbReference type="SAM" id="Phobius"/>
    </source>
</evidence>
<organism evidence="2 3">
    <name type="scientific">Sphingobacterium spiritivorum ATCC 33300</name>
    <dbReference type="NCBI Taxonomy" id="525372"/>
    <lineage>
        <taxon>Bacteria</taxon>
        <taxon>Pseudomonadati</taxon>
        <taxon>Bacteroidota</taxon>
        <taxon>Sphingobacteriia</taxon>
        <taxon>Sphingobacteriales</taxon>
        <taxon>Sphingobacteriaceae</taxon>
        <taxon>Sphingobacterium</taxon>
    </lineage>
</organism>
<dbReference type="EMBL" id="ACHB01000102">
    <property type="protein sequence ID" value="EEI89544.1"/>
    <property type="molecule type" value="Genomic_DNA"/>
</dbReference>
<keyword evidence="1" id="KW-1133">Transmembrane helix</keyword>
<proteinExistence type="predicted"/>
<reference evidence="2 3" key="1">
    <citation type="submission" date="2009-01" db="EMBL/GenBank/DDBJ databases">
        <authorList>
            <person name="Qin X."/>
            <person name="Bachman B."/>
            <person name="Battles P."/>
            <person name="Bell A."/>
            <person name="Bess C."/>
            <person name="Bickham C."/>
            <person name="Chaboub L."/>
            <person name="Chen D."/>
            <person name="Coyle M."/>
            <person name="Deiros D.R."/>
            <person name="Dinh H."/>
            <person name="Forbes L."/>
            <person name="Fowler G."/>
            <person name="Francisco L."/>
            <person name="Fu Q."/>
            <person name="Gubbala S."/>
            <person name="Hale W."/>
            <person name="Han Y."/>
            <person name="Hemphill L."/>
            <person name="Highlander S.K."/>
            <person name="Hirani K."/>
            <person name="Hogues M."/>
            <person name="Jackson L."/>
            <person name="Jakkamsetti A."/>
            <person name="Javaid M."/>
            <person name="Jiang H."/>
            <person name="Korchina V."/>
            <person name="Kovar C."/>
            <person name="Lara F."/>
            <person name="Lee S."/>
            <person name="Mata R."/>
            <person name="Mathew T."/>
            <person name="Moen C."/>
            <person name="Morales K."/>
            <person name="Munidasa M."/>
            <person name="Nazareth L."/>
            <person name="Ngo R."/>
            <person name="Nguyen L."/>
            <person name="Okwuonu G."/>
            <person name="Ongeri F."/>
            <person name="Patil S."/>
            <person name="Petrosino J."/>
            <person name="Pham C."/>
            <person name="Pham P."/>
            <person name="Pu L.-L."/>
            <person name="Puazo M."/>
            <person name="Raj R."/>
            <person name="Reid J."/>
            <person name="Rouhana J."/>
            <person name="Saada N."/>
            <person name="Shang Y."/>
            <person name="Simmons D."/>
            <person name="Thornton R."/>
            <person name="Warren J."/>
            <person name="Weissenberger G."/>
            <person name="Zhang J."/>
            <person name="Zhang L."/>
            <person name="Zhou C."/>
            <person name="Zhu D."/>
            <person name="Muzny D."/>
            <person name="Worley K."/>
            <person name="Gibbs R."/>
        </authorList>
    </citation>
    <scope>NUCLEOTIDE SEQUENCE [LARGE SCALE GENOMIC DNA]</scope>
    <source>
        <strain evidence="2 3">ATCC 33300</strain>
    </source>
</reference>
<dbReference type="HOGENOM" id="CLU_110931_0_0_10"/>
<evidence type="ECO:0008006" key="4">
    <source>
        <dbReference type="Google" id="ProtNLM"/>
    </source>
</evidence>
<dbReference type="SUPFAM" id="SSF103501">
    <property type="entry name" value="Respiratory nitrate reductase 1 gamma chain"/>
    <property type="match status" value="1"/>
</dbReference>
<comment type="caution">
    <text evidence="2">The sequence shown here is derived from an EMBL/GenBank/DDBJ whole genome shotgun (WGS) entry which is preliminary data.</text>
</comment>
<accession>C2G5H8</accession>
<evidence type="ECO:0000313" key="3">
    <source>
        <dbReference type="Proteomes" id="UP000006241"/>
    </source>
</evidence>
<protein>
    <recommendedName>
        <fullName evidence="4">Fe-S oxidoreductase</fullName>
    </recommendedName>
</protein>
<name>C2G5H8_SPHSI</name>
<dbReference type="AlphaFoldDB" id="C2G5H8"/>
<keyword evidence="1" id="KW-0472">Membrane</keyword>
<feature type="transmembrane region" description="Helical" evidence="1">
    <location>
        <begin position="65"/>
        <end position="87"/>
    </location>
</feature>
<evidence type="ECO:0000313" key="2">
    <source>
        <dbReference type="EMBL" id="EEI89544.1"/>
    </source>
</evidence>
<dbReference type="InterPro" id="IPR036197">
    <property type="entry name" value="NarG-like_sf"/>
</dbReference>
<keyword evidence="1" id="KW-0812">Transmembrane</keyword>
<dbReference type="Proteomes" id="UP000006241">
    <property type="component" value="Unassembled WGS sequence"/>
</dbReference>
<sequence>MISQIIFSILFIAAIVFFAGNARKIWRNIRLGKNVDRFDRPGERLKTMLLVAFGQQKMFKKPLPALLHLFVYAGFCIINIEMIEIIIDGIFGTHRVLSFMGGFYNFLIYAFELLAFSVLAACVIFFIRRNVLKIKRLQQKELNNWPKTDANLILITEILLMAAFFL</sequence>
<gene>
    <name evidence="2" type="ORF">HMPREF0765_4834</name>
</gene>
<feature type="transmembrane region" description="Helical" evidence="1">
    <location>
        <begin position="6"/>
        <end position="23"/>
    </location>
</feature>